<dbReference type="Proteomes" id="UP000565441">
    <property type="component" value="Unassembled WGS sequence"/>
</dbReference>
<protein>
    <submittedName>
        <fullName evidence="2">Uncharacterized protein</fullName>
    </submittedName>
</protein>
<name>A0A8H5M339_9AGAR</name>
<feature type="region of interest" description="Disordered" evidence="1">
    <location>
        <begin position="31"/>
        <end position="54"/>
    </location>
</feature>
<evidence type="ECO:0000313" key="2">
    <source>
        <dbReference type="EMBL" id="KAF5379103.1"/>
    </source>
</evidence>
<reference evidence="2 3" key="1">
    <citation type="journal article" date="2020" name="ISME J.">
        <title>Uncovering the hidden diversity of litter-decomposition mechanisms in mushroom-forming fungi.</title>
        <authorList>
            <person name="Floudas D."/>
            <person name="Bentzer J."/>
            <person name="Ahren D."/>
            <person name="Johansson T."/>
            <person name="Persson P."/>
            <person name="Tunlid A."/>
        </authorList>
    </citation>
    <scope>NUCLEOTIDE SEQUENCE [LARGE SCALE GENOMIC DNA]</scope>
    <source>
        <strain evidence="2 3">CBS 661.87</strain>
    </source>
</reference>
<evidence type="ECO:0000313" key="3">
    <source>
        <dbReference type="Proteomes" id="UP000565441"/>
    </source>
</evidence>
<accession>A0A8H5M339</accession>
<keyword evidence="3" id="KW-1185">Reference proteome</keyword>
<proteinExistence type="predicted"/>
<feature type="compositionally biased region" description="Acidic residues" evidence="1">
    <location>
        <begin position="96"/>
        <end position="105"/>
    </location>
</feature>
<organism evidence="2 3">
    <name type="scientific">Tricholomella constricta</name>
    <dbReference type="NCBI Taxonomy" id="117010"/>
    <lineage>
        <taxon>Eukaryota</taxon>
        <taxon>Fungi</taxon>
        <taxon>Dikarya</taxon>
        <taxon>Basidiomycota</taxon>
        <taxon>Agaricomycotina</taxon>
        <taxon>Agaricomycetes</taxon>
        <taxon>Agaricomycetidae</taxon>
        <taxon>Agaricales</taxon>
        <taxon>Tricholomatineae</taxon>
        <taxon>Lyophyllaceae</taxon>
        <taxon>Tricholomella</taxon>
    </lineage>
</organism>
<dbReference type="AlphaFoldDB" id="A0A8H5M339"/>
<evidence type="ECO:0000256" key="1">
    <source>
        <dbReference type="SAM" id="MobiDB-lite"/>
    </source>
</evidence>
<dbReference type="EMBL" id="JAACJP010000017">
    <property type="protein sequence ID" value="KAF5379103.1"/>
    <property type="molecule type" value="Genomic_DNA"/>
</dbReference>
<feature type="region of interest" description="Disordered" evidence="1">
    <location>
        <begin position="88"/>
        <end position="113"/>
    </location>
</feature>
<comment type="caution">
    <text evidence="2">The sequence shown here is derived from an EMBL/GenBank/DDBJ whole genome shotgun (WGS) entry which is preliminary data.</text>
</comment>
<sequence length="113" mass="12116">MGEEKLYQELPPPPMTVMGVQVTAQQVVNVEDEGQCEGPKDDTEETSDDANNRSYVLPLPPRRAYLQNAVAALNGTSVALVVTISAGKNAGRSAESEEEEQEEGGDASKHCKL</sequence>
<gene>
    <name evidence="2" type="ORF">D9615_005957</name>
</gene>